<dbReference type="RefSeq" id="WP_021698369.1">
    <property type="nucleotide sequence ID" value="NZ_BATC01000062.1"/>
</dbReference>
<dbReference type="AlphaFoldDB" id="A0A8E0NDD7"/>
<evidence type="ECO:0000256" key="1">
    <source>
        <dbReference type="SAM" id="MobiDB-lite"/>
    </source>
</evidence>
<gene>
    <name evidence="2" type="ORF">MBEBAB_2525</name>
</gene>
<dbReference type="InterPro" id="IPR019198">
    <property type="entry name" value="Beta_propeller_containing"/>
</dbReference>
<dbReference type="Proteomes" id="UP000016569">
    <property type="component" value="Unassembled WGS sequence"/>
</dbReference>
<proteinExistence type="predicted"/>
<evidence type="ECO:0000313" key="2">
    <source>
        <dbReference type="EMBL" id="GAD60275.1"/>
    </source>
</evidence>
<evidence type="ECO:0000313" key="3">
    <source>
        <dbReference type="Proteomes" id="UP000016569"/>
    </source>
</evidence>
<dbReference type="Pfam" id="PF09826">
    <property type="entry name" value="Beta_propel"/>
    <property type="match status" value="1"/>
</dbReference>
<dbReference type="EMBL" id="BATC01000062">
    <property type="protein sequence ID" value="GAD60275.1"/>
    <property type="molecule type" value="Genomic_DNA"/>
</dbReference>
<name>A0A8E0NDD7_9CAUL</name>
<sequence length="597" mass="64721">MPNFRSDDDLRRFLTDSEGYLVVRAPPPHSPPPPPAPPPPPGAQPATPDAPSITNTQLVGIDEGGIVKVSGEHLVILRRGRVFSVSMADGALEPVDAIDAFAPGADPGHSWYDEMLVVGDMVTVIGFSYSRGGTEINRFRLSPEGRFTFVDSHQLRASDYFSYSNYAARLIGTQLIVYSPLRFSSGTDDVLDSLPGISRWTEGQDEPAFRRIARSQDVYMPRVLQRAGAEYVAMMHVVYRCDLAAVELDCAATMVMGDDYATFFVSHNAAYLWNEVAHEIGEFGFVYRFGHDGGPVTAAQVWEAPLGPLGFHANTEAGRLDLLVAARGSIPQWGDQPTGVALLRLPTSRFGDGSRAPMLSDYQFTPGQGLYHSLITAHRFIGDWAFYSTTTGPGAYYGQPAATMPAQLVAVPIAPGEPVLLDLPDGVARIEQIGRDALAVGGQEEVTFTTLDLSSGSPVLGPRHVQARASQAESRSHAFFFRPDAGGEDGLLGLPILSNQPPEEAWGEWTPHAAMLFLRRQARELSGLGRLEASAQGVRDDGCRVSCVDWYGNARPIFLGDRIFALMGYEIVEGRLEGDGVEEVRRADFAPSVPVAE</sequence>
<accession>A0A8E0NDD7</accession>
<keyword evidence="3" id="KW-1185">Reference proteome</keyword>
<protein>
    <submittedName>
        <fullName evidence="2">Uncharacterized protein</fullName>
    </submittedName>
</protein>
<reference evidence="3" key="1">
    <citation type="journal article" date="2013" name="Genome Announc.">
        <title>Draft Genome Sequence of the Dimorphic Prosthecate Bacterium Brevundimonas abyssalis TAR-001T.</title>
        <authorList>
            <person name="Tsubouchi T."/>
            <person name="Nishi S."/>
            <person name="Usui K."/>
            <person name="Shimane Y."/>
            <person name="Takaki Y."/>
            <person name="Maruyama T."/>
            <person name="Hatada Y."/>
        </authorList>
    </citation>
    <scope>NUCLEOTIDE SEQUENCE [LARGE SCALE GENOMIC DNA]</scope>
    <source>
        <strain evidence="3">TAR-001</strain>
    </source>
</reference>
<organism evidence="2 3">
    <name type="scientific">Brevundimonas abyssalis TAR-001</name>
    <dbReference type="NCBI Taxonomy" id="1391729"/>
    <lineage>
        <taxon>Bacteria</taxon>
        <taxon>Pseudomonadati</taxon>
        <taxon>Pseudomonadota</taxon>
        <taxon>Alphaproteobacteria</taxon>
        <taxon>Caulobacterales</taxon>
        <taxon>Caulobacteraceae</taxon>
        <taxon>Brevundimonas</taxon>
    </lineage>
</organism>
<feature type="region of interest" description="Disordered" evidence="1">
    <location>
        <begin position="17"/>
        <end position="53"/>
    </location>
</feature>
<comment type="caution">
    <text evidence="2">The sequence shown here is derived from an EMBL/GenBank/DDBJ whole genome shotgun (WGS) entry which is preliminary data.</text>
</comment>
<feature type="compositionally biased region" description="Pro residues" evidence="1">
    <location>
        <begin position="25"/>
        <end position="43"/>
    </location>
</feature>
<dbReference type="OrthoDB" id="7439267at2"/>